<sequence length="368" mass="41842">MLCRAAQRRQTLRRLGRSYEQLSSPWLSAAYPRLKCQSSKIQTFSRPSILPALDSPNGTSLRSTRSLATATSDINVPFESLPYGHSEIHSPLNLSLTNSPWNERLPYPEPDDMDTSSVIIRKDFLISRPPPVRRSNGIGGELSEMLANIDVSLSAAMFRRSEILIHRVAKLIGYGTPEVLDLHNKYLRSMVSHMIVHRRYGMVWWAQKWFEVDMKYAFAEPDATTYALLIKMALRMLFDNKQKRTVRRYWSLAKDAEIEEEVLGLPILSEADLGLLSEICSENAYDDSTKPGKSFIEPDENFSKIKPKLHSPDDIGIVRSTDQRGLGLSSLKETLSIFDPEQTLPRPSDLPGSQEEQDLAYAQMRQRR</sequence>
<gene>
    <name evidence="2" type="ORF">ACJ72_04958</name>
</gene>
<dbReference type="AlphaFoldDB" id="A0A1B7NV97"/>
<dbReference type="STRING" id="1658172.A0A1B7NV97"/>
<dbReference type="Proteomes" id="UP000091918">
    <property type="component" value="Unassembled WGS sequence"/>
</dbReference>
<evidence type="ECO:0000313" key="3">
    <source>
        <dbReference type="Proteomes" id="UP000091918"/>
    </source>
</evidence>
<protein>
    <submittedName>
        <fullName evidence="2">Uncharacterized protein</fullName>
    </submittedName>
</protein>
<feature type="region of interest" description="Disordered" evidence="1">
    <location>
        <begin position="337"/>
        <end position="368"/>
    </location>
</feature>
<reference evidence="2 3" key="1">
    <citation type="submission" date="2015-07" db="EMBL/GenBank/DDBJ databases">
        <title>Emmonsia species relationships and genome sequence.</title>
        <authorList>
            <person name="Cuomo C.A."/>
            <person name="Schwartz I.S."/>
            <person name="Kenyon C."/>
            <person name="de Hoog G.S."/>
            <person name="Govender N.P."/>
            <person name="Botha A."/>
            <person name="Moreno L."/>
            <person name="de Vries M."/>
            <person name="Munoz J.F."/>
            <person name="Stielow J.B."/>
        </authorList>
    </citation>
    <scope>NUCLEOTIDE SEQUENCE [LARGE SCALE GENOMIC DNA]</scope>
    <source>
        <strain evidence="2 3">CBS 136260</strain>
    </source>
</reference>
<evidence type="ECO:0000313" key="2">
    <source>
        <dbReference type="EMBL" id="OAX80705.1"/>
    </source>
</evidence>
<comment type="caution">
    <text evidence="2">The sequence shown here is derived from an EMBL/GenBank/DDBJ whole genome shotgun (WGS) entry which is preliminary data.</text>
</comment>
<keyword evidence="3" id="KW-1185">Reference proteome</keyword>
<dbReference type="OrthoDB" id="276422at2759"/>
<evidence type="ECO:0000256" key="1">
    <source>
        <dbReference type="SAM" id="MobiDB-lite"/>
    </source>
</evidence>
<organism evidence="2 3">
    <name type="scientific">Emergomyces africanus</name>
    <dbReference type="NCBI Taxonomy" id="1955775"/>
    <lineage>
        <taxon>Eukaryota</taxon>
        <taxon>Fungi</taxon>
        <taxon>Dikarya</taxon>
        <taxon>Ascomycota</taxon>
        <taxon>Pezizomycotina</taxon>
        <taxon>Eurotiomycetes</taxon>
        <taxon>Eurotiomycetidae</taxon>
        <taxon>Onygenales</taxon>
        <taxon>Ajellomycetaceae</taxon>
        <taxon>Emergomyces</taxon>
    </lineage>
</organism>
<accession>A0A1B7NV97</accession>
<proteinExistence type="predicted"/>
<name>A0A1B7NV97_9EURO</name>
<dbReference type="EMBL" id="LGUA01000636">
    <property type="protein sequence ID" value="OAX80705.1"/>
    <property type="molecule type" value="Genomic_DNA"/>
</dbReference>